<name>D1A8B7_THECD</name>
<dbReference type="Gene3D" id="2.60.40.10">
    <property type="entry name" value="Immunoglobulins"/>
    <property type="match status" value="1"/>
</dbReference>
<protein>
    <recommendedName>
        <fullName evidence="2">DUF11 domain-containing protein</fullName>
    </recommendedName>
</protein>
<evidence type="ECO:0000256" key="1">
    <source>
        <dbReference type="SAM" id="SignalP"/>
    </source>
</evidence>
<dbReference type="InterPro" id="IPR001434">
    <property type="entry name" value="OmcB-like_DUF11"/>
</dbReference>
<accession>D1A8B7</accession>
<sequence length="283" mass="29919">MKRGLLLSAVAVLTAFASSSPVSTAAAQAQGGDLAVTIGGPSRVKAGTELTYQATVRNNGPGVMSGAILHIDLRGSTVLKAAGCTRGRYMGDLYADCKLPALQPGQSQTVRWTSTMPKPSPTADFHVVQTFATVYPENYGSDSDPTNNYAFMWTESFRQKGDLRVGVQGPKTAAPKSTIKYRVKVWHSGRRAAEGTRLVVKASKNVTSLRASGCTWRAKKRQLVCSLGLISGQGLRKTITIRAVTKAKAGSKVTVAAKVTAVAPKDPTPANNKAKAVTSIVKR</sequence>
<dbReference type="InterPro" id="IPR013783">
    <property type="entry name" value="Ig-like_fold"/>
</dbReference>
<keyword evidence="1" id="KW-0732">Signal</keyword>
<organism evidence="3 4">
    <name type="scientific">Thermomonospora curvata (strain ATCC 19995 / DSM 43183 / JCM 3096 / KCTC 9072 / NBRC 15933 / NCIMB 10081 / Henssen B9)</name>
    <dbReference type="NCBI Taxonomy" id="471852"/>
    <lineage>
        <taxon>Bacteria</taxon>
        <taxon>Bacillati</taxon>
        <taxon>Actinomycetota</taxon>
        <taxon>Actinomycetes</taxon>
        <taxon>Streptosporangiales</taxon>
        <taxon>Thermomonosporaceae</taxon>
        <taxon>Thermomonospora</taxon>
    </lineage>
</organism>
<dbReference type="Pfam" id="PF01345">
    <property type="entry name" value="DUF11"/>
    <property type="match status" value="2"/>
</dbReference>
<feature type="domain" description="DUF11" evidence="2">
    <location>
        <begin position="33"/>
        <end position="150"/>
    </location>
</feature>
<evidence type="ECO:0000313" key="4">
    <source>
        <dbReference type="Proteomes" id="UP000001918"/>
    </source>
</evidence>
<feature type="domain" description="DUF11" evidence="2">
    <location>
        <begin position="170"/>
        <end position="276"/>
    </location>
</feature>
<proteinExistence type="predicted"/>
<feature type="signal peptide" evidence="1">
    <location>
        <begin position="1"/>
        <end position="25"/>
    </location>
</feature>
<dbReference type="KEGG" id="tcu:Tcur_4916"/>
<dbReference type="EMBL" id="CP001738">
    <property type="protein sequence ID" value="ACZ00432.1"/>
    <property type="molecule type" value="Genomic_DNA"/>
</dbReference>
<gene>
    <name evidence="3" type="ordered locus">Tcur_4916</name>
</gene>
<dbReference type="GO" id="GO:0005975">
    <property type="term" value="P:carbohydrate metabolic process"/>
    <property type="evidence" value="ECO:0007669"/>
    <property type="project" value="UniProtKB-ARBA"/>
</dbReference>
<dbReference type="Proteomes" id="UP000001918">
    <property type="component" value="Chromosome"/>
</dbReference>
<dbReference type="HOGENOM" id="CLU_983303_0_0_11"/>
<keyword evidence="4" id="KW-1185">Reference proteome</keyword>
<dbReference type="AlphaFoldDB" id="D1A8B7"/>
<evidence type="ECO:0000259" key="2">
    <source>
        <dbReference type="Pfam" id="PF01345"/>
    </source>
</evidence>
<dbReference type="STRING" id="471852.Tcur_4916"/>
<reference evidence="3 4" key="1">
    <citation type="journal article" date="2011" name="Stand. Genomic Sci.">
        <title>Complete genome sequence of Thermomonospora curvata type strain (B9).</title>
        <authorList>
            <person name="Chertkov O."/>
            <person name="Sikorski J."/>
            <person name="Nolan M."/>
            <person name="Lapidus A."/>
            <person name="Lucas S."/>
            <person name="Del Rio T.G."/>
            <person name="Tice H."/>
            <person name="Cheng J.F."/>
            <person name="Goodwin L."/>
            <person name="Pitluck S."/>
            <person name="Liolios K."/>
            <person name="Ivanova N."/>
            <person name="Mavromatis K."/>
            <person name="Mikhailova N."/>
            <person name="Ovchinnikova G."/>
            <person name="Pati A."/>
            <person name="Chen A."/>
            <person name="Palaniappan K."/>
            <person name="Djao O.D."/>
            <person name="Land M."/>
            <person name="Hauser L."/>
            <person name="Chang Y.J."/>
            <person name="Jeffries C.D."/>
            <person name="Brettin T."/>
            <person name="Han C."/>
            <person name="Detter J.C."/>
            <person name="Rohde M."/>
            <person name="Goker M."/>
            <person name="Woyke T."/>
            <person name="Bristow J."/>
            <person name="Eisen J.A."/>
            <person name="Markowitz V."/>
            <person name="Hugenholtz P."/>
            <person name="Klenk H.P."/>
            <person name="Kyrpides N.C."/>
        </authorList>
    </citation>
    <scope>NUCLEOTIDE SEQUENCE [LARGE SCALE GENOMIC DNA]</scope>
    <source>
        <strain evidence="4">ATCC 19995 / DSM 43183 / JCM 3096 / KCTC 9072 / NBRC 15933 / NCIMB 10081 / Henssen B9</strain>
    </source>
</reference>
<dbReference type="OrthoDB" id="3479701at2"/>
<feature type="chain" id="PRO_5039404259" description="DUF11 domain-containing protein" evidence="1">
    <location>
        <begin position="26"/>
        <end position="283"/>
    </location>
</feature>
<evidence type="ECO:0000313" key="3">
    <source>
        <dbReference type="EMBL" id="ACZ00432.1"/>
    </source>
</evidence>